<evidence type="ECO:0000259" key="2">
    <source>
        <dbReference type="Pfam" id="PF24481"/>
    </source>
</evidence>
<feature type="coiled-coil region" evidence="1">
    <location>
        <begin position="137"/>
        <end position="171"/>
    </location>
</feature>
<sequence>MASSSFHLYQLQKIDLLMDHNNQLVNSIKDTLANNPGLKVAEKVLAEATSVFQKISDELAQTEASAHAKQIKIEQSESSLYKGNISNPKELKDLQAEIASLKKALSQIEENQLLQMSAVEEAEAVQNDAKTTYNVALQKAESENVKLVVELDAAKKNLEKLVVERKVAIQQLNPESISIYEKLRKSKNRIAIAQVEDESCAVCGSEIRVSDIQKSKTSSTLSFCPGCGRILYAG</sequence>
<protein>
    <recommendedName>
        <fullName evidence="2">CT398-like coiled coil hairpin domain-containing protein</fullName>
    </recommendedName>
</protein>
<dbReference type="Pfam" id="PF24481">
    <property type="entry name" value="CT398_CC"/>
    <property type="match status" value="1"/>
</dbReference>
<evidence type="ECO:0000313" key="3">
    <source>
        <dbReference type="EMBL" id="MPM64522.1"/>
    </source>
</evidence>
<reference evidence="3" key="1">
    <citation type="submission" date="2019-08" db="EMBL/GenBank/DDBJ databases">
        <authorList>
            <person name="Kucharzyk K."/>
            <person name="Murdoch R.W."/>
            <person name="Higgins S."/>
            <person name="Loffler F."/>
        </authorList>
    </citation>
    <scope>NUCLEOTIDE SEQUENCE</scope>
</reference>
<name>A0A645BGX7_9ZZZZ</name>
<proteinExistence type="predicted"/>
<evidence type="ECO:0000256" key="1">
    <source>
        <dbReference type="SAM" id="Coils"/>
    </source>
</evidence>
<dbReference type="EMBL" id="VSSQ01020001">
    <property type="protein sequence ID" value="MPM64522.1"/>
    <property type="molecule type" value="Genomic_DNA"/>
</dbReference>
<comment type="caution">
    <text evidence="3">The sequence shown here is derived from an EMBL/GenBank/DDBJ whole genome shotgun (WGS) entry which is preliminary data.</text>
</comment>
<dbReference type="AlphaFoldDB" id="A0A645BGX7"/>
<dbReference type="Gene3D" id="1.10.287.1490">
    <property type="match status" value="1"/>
</dbReference>
<keyword evidence="1" id="KW-0175">Coiled coil</keyword>
<dbReference type="InterPro" id="IPR056003">
    <property type="entry name" value="CT398_CC_hairpin"/>
</dbReference>
<gene>
    <name evidence="3" type="ORF">SDC9_111409</name>
</gene>
<feature type="domain" description="CT398-like coiled coil hairpin" evidence="2">
    <location>
        <begin position="39"/>
        <end position="187"/>
    </location>
</feature>
<accession>A0A645BGX7</accession>
<organism evidence="3">
    <name type="scientific">bioreactor metagenome</name>
    <dbReference type="NCBI Taxonomy" id="1076179"/>
    <lineage>
        <taxon>unclassified sequences</taxon>
        <taxon>metagenomes</taxon>
        <taxon>ecological metagenomes</taxon>
    </lineage>
</organism>